<dbReference type="PROSITE" id="PS51257">
    <property type="entry name" value="PROKAR_LIPOPROTEIN"/>
    <property type="match status" value="1"/>
</dbReference>
<evidence type="ECO:0000259" key="8">
    <source>
        <dbReference type="Pfam" id="PF14322"/>
    </source>
</evidence>
<evidence type="ECO:0000313" key="9">
    <source>
        <dbReference type="EMBL" id="TCO10693.1"/>
    </source>
</evidence>
<dbReference type="Pfam" id="PF14322">
    <property type="entry name" value="SusD-like_3"/>
    <property type="match status" value="1"/>
</dbReference>
<keyword evidence="4" id="KW-0472">Membrane</keyword>
<evidence type="ECO:0000256" key="3">
    <source>
        <dbReference type="ARBA" id="ARBA00022729"/>
    </source>
</evidence>
<dbReference type="Gene3D" id="1.25.40.390">
    <property type="match status" value="1"/>
</dbReference>
<feature type="signal peptide" evidence="6">
    <location>
        <begin position="1"/>
        <end position="20"/>
    </location>
</feature>
<comment type="caution">
    <text evidence="9">The sequence shown here is derived from an EMBL/GenBank/DDBJ whole genome shotgun (WGS) entry which is preliminary data.</text>
</comment>
<dbReference type="InterPro" id="IPR011990">
    <property type="entry name" value="TPR-like_helical_dom_sf"/>
</dbReference>
<dbReference type="SUPFAM" id="SSF48452">
    <property type="entry name" value="TPR-like"/>
    <property type="match status" value="1"/>
</dbReference>
<feature type="domain" description="RagB/SusD" evidence="7">
    <location>
        <begin position="262"/>
        <end position="473"/>
    </location>
</feature>
<evidence type="ECO:0000256" key="4">
    <source>
        <dbReference type="ARBA" id="ARBA00023136"/>
    </source>
</evidence>
<evidence type="ECO:0000256" key="2">
    <source>
        <dbReference type="ARBA" id="ARBA00006275"/>
    </source>
</evidence>
<dbReference type="Pfam" id="PF07980">
    <property type="entry name" value="SusD_RagB"/>
    <property type="match status" value="1"/>
</dbReference>
<reference evidence="9 10" key="1">
    <citation type="submission" date="2019-03" db="EMBL/GenBank/DDBJ databases">
        <title>Genomic Encyclopedia of Type Strains, Phase IV (KMG-IV): sequencing the most valuable type-strain genomes for metagenomic binning, comparative biology and taxonomic classification.</title>
        <authorList>
            <person name="Goeker M."/>
        </authorList>
    </citation>
    <scope>NUCLEOTIDE SEQUENCE [LARGE SCALE GENOMIC DNA]</scope>
    <source>
        <strain evidence="9 10">DSM 24179</strain>
    </source>
</reference>
<keyword evidence="5" id="KW-0998">Cell outer membrane</keyword>
<dbReference type="InterPro" id="IPR012944">
    <property type="entry name" value="SusD_RagB_dom"/>
</dbReference>
<accession>A0A4R2GN66</accession>
<dbReference type="InterPro" id="IPR033985">
    <property type="entry name" value="SusD-like_N"/>
</dbReference>
<feature type="domain" description="SusD-like N-terminal" evidence="8">
    <location>
        <begin position="24"/>
        <end position="220"/>
    </location>
</feature>
<name>A0A4R2GN66_9BACT</name>
<dbReference type="EMBL" id="SLWK01000001">
    <property type="protein sequence ID" value="TCO10693.1"/>
    <property type="molecule type" value="Genomic_DNA"/>
</dbReference>
<evidence type="ECO:0000256" key="5">
    <source>
        <dbReference type="ARBA" id="ARBA00023237"/>
    </source>
</evidence>
<keyword evidence="3 6" id="KW-0732">Signal</keyword>
<dbReference type="RefSeq" id="WP_165921776.1">
    <property type="nucleotide sequence ID" value="NZ_SLWK01000001.1"/>
</dbReference>
<dbReference type="GO" id="GO:0009279">
    <property type="term" value="C:cell outer membrane"/>
    <property type="evidence" value="ECO:0007669"/>
    <property type="project" value="UniProtKB-SubCell"/>
</dbReference>
<comment type="similarity">
    <text evidence="2">Belongs to the SusD family.</text>
</comment>
<comment type="subcellular location">
    <subcellularLocation>
        <location evidence="1">Cell outer membrane</location>
    </subcellularLocation>
</comment>
<evidence type="ECO:0000313" key="10">
    <source>
        <dbReference type="Proteomes" id="UP000295221"/>
    </source>
</evidence>
<gene>
    <name evidence="9" type="ORF">EV194_101324</name>
</gene>
<organism evidence="9 10">
    <name type="scientific">Natronoflexus pectinivorans</name>
    <dbReference type="NCBI Taxonomy" id="682526"/>
    <lineage>
        <taxon>Bacteria</taxon>
        <taxon>Pseudomonadati</taxon>
        <taxon>Bacteroidota</taxon>
        <taxon>Bacteroidia</taxon>
        <taxon>Marinilabiliales</taxon>
        <taxon>Marinilabiliaceae</taxon>
        <taxon>Natronoflexus</taxon>
    </lineage>
</organism>
<evidence type="ECO:0000256" key="6">
    <source>
        <dbReference type="SAM" id="SignalP"/>
    </source>
</evidence>
<dbReference type="AlphaFoldDB" id="A0A4R2GN66"/>
<feature type="chain" id="PRO_5020860523" evidence="6">
    <location>
        <begin position="21"/>
        <end position="511"/>
    </location>
</feature>
<dbReference type="Proteomes" id="UP000295221">
    <property type="component" value="Unassembled WGS sequence"/>
</dbReference>
<evidence type="ECO:0000256" key="1">
    <source>
        <dbReference type="ARBA" id="ARBA00004442"/>
    </source>
</evidence>
<keyword evidence="10" id="KW-1185">Reference proteome</keyword>
<sequence length="511" mass="58556">MKNKLIIALLGILFFSQACDDSILDKTNPNQLTVDQYYTNADELTAATNAIYGQFTGSDLWGRMMQYFSDTRADEHSTGGPQLETRNAQLLTGTYDNSNYTIIAAYRGLYRLIHRANAVIEFGPNIEDIDSDLRAHRIAEAKFLRAWAYYYLTVNWGRVPIYTETVKSPDGYQPLAEESEIFNLLETDLTDIQSVLKVTHSSEDRGRATKGAAQLLLARVLMHQGKYSEARTVLLDIYENGPYRLMDNYSDNFREETSYNDESIFEIGFTGTGFNWWEDGNGDGPNDKQNVMFQDYSPVAWRNMIPSDKLINAFEHPENGDDKEDPRLRESVIFVGDMFGPPENPIELTAERVGGYTSNFHGEDVLLGWFKYSPMYKIDPGEYYTSSINYRNMRFAEVLIKLAECENELDNIPEALGYLNEIRSRPSVDMPDYPTARFPSNTKVEVRRTIMHESLVEFSNEKLRPLELARWRRNGHFDETNPDPVAYIRNNPARALLPLPDTEVSRNNLIN</sequence>
<protein>
    <submittedName>
        <fullName evidence="9">Putative outer membrane starch-binding protein</fullName>
    </submittedName>
</protein>
<proteinExistence type="inferred from homology"/>
<evidence type="ECO:0000259" key="7">
    <source>
        <dbReference type="Pfam" id="PF07980"/>
    </source>
</evidence>